<feature type="transmembrane region" description="Helical" evidence="1">
    <location>
        <begin position="59"/>
        <end position="78"/>
    </location>
</feature>
<proteinExistence type="predicted"/>
<feature type="transmembrane region" description="Helical" evidence="1">
    <location>
        <begin position="85"/>
        <end position="105"/>
    </location>
</feature>
<reference evidence="2" key="2">
    <citation type="submission" date="2023-06" db="EMBL/GenBank/DDBJ databases">
        <authorList>
            <consortium name="Lawrence Berkeley National Laboratory"/>
            <person name="Haridas S."/>
            <person name="Hensen N."/>
            <person name="Bonometti L."/>
            <person name="Westerberg I."/>
            <person name="Brannstrom I.O."/>
            <person name="Guillou S."/>
            <person name="Cros-Aarteil S."/>
            <person name="Calhoun S."/>
            <person name="Kuo A."/>
            <person name="Mondo S."/>
            <person name="Pangilinan J."/>
            <person name="Riley R."/>
            <person name="LaButti K."/>
            <person name="Andreopoulos B."/>
            <person name="Lipzen A."/>
            <person name="Chen C."/>
            <person name="Yanf M."/>
            <person name="Daum C."/>
            <person name="Ng V."/>
            <person name="Clum A."/>
            <person name="Steindorff A."/>
            <person name="Ohm R."/>
            <person name="Martin F."/>
            <person name="Silar P."/>
            <person name="Natvig D."/>
            <person name="Lalanne C."/>
            <person name="Gautier V."/>
            <person name="Ament-velasquez S.L."/>
            <person name="Kruys A."/>
            <person name="Hutchinson M.I."/>
            <person name="Powell A.J."/>
            <person name="Barry K."/>
            <person name="Miller A.N."/>
            <person name="Grigoriev I.V."/>
            <person name="Debuchy R."/>
            <person name="Gladieux P."/>
            <person name="Thoren M.H."/>
            <person name="Johannesson H."/>
        </authorList>
    </citation>
    <scope>NUCLEOTIDE SEQUENCE</scope>
    <source>
        <strain evidence="2">CBS 232.78</strain>
    </source>
</reference>
<keyword evidence="1" id="KW-1133">Transmembrane helix</keyword>
<evidence type="ECO:0000313" key="3">
    <source>
        <dbReference type="Proteomes" id="UP001285441"/>
    </source>
</evidence>
<keyword evidence="1" id="KW-0472">Membrane</keyword>
<comment type="caution">
    <text evidence="2">The sequence shown here is derived from an EMBL/GenBank/DDBJ whole genome shotgun (WGS) entry which is preliminary data.</text>
</comment>
<dbReference type="Proteomes" id="UP001285441">
    <property type="component" value="Unassembled WGS sequence"/>
</dbReference>
<reference evidence="2" key="1">
    <citation type="journal article" date="2023" name="Mol. Phylogenet. Evol.">
        <title>Genome-scale phylogeny and comparative genomics of the fungal order Sordariales.</title>
        <authorList>
            <person name="Hensen N."/>
            <person name="Bonometti L."/>
            <person name="Westerberg I."/>
            <person name="Brannstrom I.O."/>
            <person name="Guillou S."/>
            <person name="Cros-Aarteil S."/>
            <person name="Calhoun S."/>
            <person name="Haridas S."/>
            <person name="Kuo A."/>
            <person name="Mondo S."/>
            <person name="Pangilinan J."/>
            <person name="Riley R."/>
            <person name="LaButti K."/>
            <person name="Andreopoulos B."/>
            <person name="Lipzen A."/>
            <person name="Chen C."/>
            <person name="Yan M."/>
            <person name="Daum C."/>
            <person name="Ng V."/>
            <person name="Clum A."/>
            <person name="Steindorff A."/>
            <person name="Ohm R.A."/>
            <person name="Martin F."/>
            <person name="Silar P."/>
            <person name="Natvig D.O."/>
            <person name="Lalanne C."/>
            <person name="Gautier V."/>
            <person name="Ament-Velasquez S.L."/>
            <person name="Kruys A."/>
            <person name="Hutchinson M.I."/>
            <person name="Powell A.J."/>
            <person name="Barry K."/>
            <person name="Miller A.N."/>
            <person name="Grigoriev I.V."/>
            <person name="Debuchy R."/>
            <person name="Gladieux P."/>
            <person name="Hiltunen Thoren M."/>
            <person name="Johannesson H."/>
        </authorList>
    </citation>
    <scope>NUCLEOTIDE SEQUENCE</scope>
    <source>
        <strain evidence="2">CBS 232.78</strain>
    </source>
</reference>
<feature type="transmembrane region" description="Helical" evidence="1">
    <location>
        <begin position="260"/>
        <end position="282"/>
    </location>
</feature>
<evidence type="ECO:0000313" key="2">
    <source>
        <dbReference type="EMBL" id="KAK3372671.1"/>
    </source>
</evidence>
<organism evidence="2 3">
    <name type="scientific">Podospora didyma</name>
    <dbReference type="NCBI Taxonomy" id="330526"/>
    <lineage>
        <taxon>Eukaryota</taxon>
        <taxon>Fungi</taxon>
        <taxon>Dikarya</taxon>
        <taxon>Ascomycota</taxon>
        <taxon>Pezizomycotina</taxon>
        <taxon>Sordariomycetes</taxon>
        <taxon>Sordariomycetidae</taxon>
        <taxon>Sordariales</taxon>
        <taxon>Podosporaceae</taxon>
        <taxon>Podospora</taxon>
    </lineage>
</organism>
<dbReference type="AlphaFoldDB" id="A0AAE0N6N2"/>
<protein>
    <submittedName>
        <fullName evidence="2">Uncharacterized protein</fullName>
    </submittedName>
</protein>
<evidence type="ECO:0000256" key="1">
    <source>
        <dbReference type="SAM" id="Phobius"/>
    </source>
</evidence>
<feature type="transmembrane region" description="Helical" evidence="1">
    <location>
        <begin position="125"/>
        <end position="145"/>
    </location>
</feature>
<feature type="transmembrane region" description="Helical" evidence="1">
    <location>
        <begin position="174"/>
        <end position="196"/>
    </location>
</feature>
<name>A0AAE0N6N2_9PEZI</name>
<dbReference type="EMBL" id="JAULSW010000008">
    <property type="protein sequence ID" value="KAK3372671.1"/>
    <property type="molecule type" value="Genomic_DNA"/>
</dbReference>
<accession>A0AAE0N6N2</accession>
<keyword evidence="3" id="KW-1185">Reference proteome</keyword>
<sequence>MASRFLASAALVAIATFGYFSILGLGEKNGFFGALDDALAKSNDVDAAGIPLRRAYTGLLAPLDSFLNTLVAFFTPCVSRELPALTLFSAFAAVQVLPLHTAVVLEGLRSANAGTVFALAAVWGTIYQTVPFGIVLPIYCALYVWRSPLAYLSPSTPPASRAEMLSMDPLHVRAVTGALTLGYVVPTLLAALPAMFPGKIATEVQEVFLAVWQFFPAQVAAWQFILLAVVKKLGLVKESVQWHRATPEARLLYSGRVYRYILGITAALHLALLNFVVVPWMLSTSSESESAIDATGDLQAAFVPMSVLAPRRITSLAEGTLTLLQYDVYCAAGSVILLTSYLSYVAWGSVRAGGVALAKSIQRTLVVGPGGAVLWALWDRDDAALSAAAEVKKRS</sequence>
<keyword evidence="1" id="KW-0812">Transmembrane</keyword>
<feature type="transmembrane region" description="Helical" evidence="1">
    <location>
        <begin position="208"/>
        <end position="230"/>
    </location>
</feature>
<gene>
    <name evidence="2" type="ORF">B0H63DRAFT_302380</name>
</gene>